<accession>A0A022QQP6</accession>
<dbReference type="GO" id="GO:0003700">
    <property type="term" value="F:DNA-binding transcription factor activity"/>
    <property type="evidence" value="ECO:0000318"/>
    <property type="project" value="GO_Central"/>
</dbReference>
<dbReference type="eggNOG" id="ENOG502QQYS">
    <property type="taxonomic scope" value="Eukaryota"/>
</dbReference>
<dbReference type="Proteomes" id="UP000030748">
    <property type="component" value="Unassembled WGS sequence"/>
</dbReference>
<proteinExistence type="predicted"/>
<dbReference type="GO" id="GO:0005634">
    <property type="term" value="C:nucleus"/>
    <property type="evidence" value="ECO:0000318"/>
    <property type="project" value="GO_Central"/>
</dbReference>
<organism evidence="8 9">
    <name type="scientific">Erythranthe guttata</name>
    <name type="common">Yellow monkey flower</name>
    <name type="synonym">Mimulus guttatus</name>
    <dbReference type="NCBI Taxonomy" id="4155"/>
    <lineage>
        <taxon>Eukaryota</taxon>
        <taxon>Viridiplantae</taxon>
        <taxon>Streptophyta</taxon>
        <taxon>Embryophyta</taxon>
        <taxon>Tracheophyta</taxon>
        <taxon>Spermatophyta</taxon>
        <taxon>Magnoliopsida</taxon>
        <taxon>eudicotyledons</taxon>
        <taxon>Gunneridae</taxon>
        <taxon>Pentapetalae</taxon>
        <taxon>asterids</taxon>
        <taxon>lamiids</taxon>
        <taxon>Lamiales</taxon>
        <taxon>Phrymaceae</taxon>
        <taxon>Erythranthe</taxon>
    </lineage>
</organism>
<dbReference type="InterPro" id="IPR036576">
    <property type="entry name" value="WRKY_dom_sf"/>
</dbReference>
<gene>
    <name evidence="8" type="ORF">MIMGU_mgv1a022066mg</name>
</gene>
<dbReference type="AlphaFoldDB" id="A0A022QQP6"/>
<dbReference type="SMART" id="SM00774">
    <property type="entry name" value="WRKY"/>
    <property type="match status" value="1"/>
</dbReference>
<keyword evidence="2" id="KW-0805">Transcription regulation</keyword>
<sequence>HIHTITSSPQQGFEFPITTTSHNNYNHFHDLYNNHHYHHRHNQQPPPPPPLRNPNFDNRIDHSSSDGIMSFSNFLQVEVAEYNALSNAFDLSCSSSHDQVAAINYDNNHNDDQLINIAASAENPRTPNSSVSFSSQEAGLEDDYLKSDLQQKVCEQGDHDHAKSENMKAKKKEVVKNKKERQVRFAFMTKSEVDNLEDGYRWRKYGQKAVKNSPFPRSYYRCTSQKCGVKKRIERSFEDPSVVITTYEGQHNHHSPATIRGSAAALLGFSPPFQYNNYIFPQDHNQMFFPSTNNPENHTVSNSTYNMHTNQISGHHQHLQDQLDQLPDHHQ</sequence>
<evidence type="ECO:0000256" key="1">
    <source>
        <dbReference type="ARBA" id="ARBA00004123"/>
    </source>
</evidence>
<keyword evidence="3" id="KW-0238">DNA-binding</keyword>
<dbReference type="STRING" id="4155.A0A022QQP6"/>
<dbReference type="InterPro" id="IPR044810">
    <property type="entry name" value="WRKY_plant"/>
</dbReference>
<evidence type="ECO:0000256" key="5">
    <source>
        <dbReference type="ARBA" id="ARBA00023242"/>
    </source>
</evidence>
<evidence type="ECO:0000313" key="8">
    <source>
        <dbReference type="EMBL" id="EYU29598.1"/>
    </source>
</evidence>
<feature type="non-terminal residue" evidence="8">
    <location>
        <position position="1"/>
    </location>
</feature>
<comment type="subcellular location">
    <subcellularLocation>
        <location evidence="1">Nucleus</location>
    </subcellularLocation>
</comment>
<dbReference type="FunFam" id="2.20.25.80:FF:000003">
    <property type="entry name" value="WRKY transcription factor 57"/>
    <property type="match status" value="1"/>
</dbReference>
<evidence type="ECO:0000256" key="4">
    <source>
        <dbReference type="ARBA" id="ARBA00023163"/>
    </source>
</evidence>
<dbReference type="SUPFAM" id="SSF118290">
    <property type="entry name" value="WRKY DNA-binding domain"/>
    <property type="match status" value="1"/>
</dbReference>
<dbReference type="Pfam" id="PF03106">
    <property type="entry name" value="WRKY"/>
    <property type="match status" value="1"/>
</dbReference>
<protein>
    <recommendedName>
        <fullName evidence="7">WRKY domain-containing protein</fullName>
    </recommendedName>
</protein>
<feature type="domain" description="WRKY" evidence="7">
    <location>
        <begin position="191"/>
        <end position="256"/>
    </location>
</feature>
<dbReference type="PANTHER" id="PTHR31221:SF334">
    <property type="entry name" value="WRKY TRANSCRIPTION FACTOR 57-RELATED"/>
    <property type="match status" value="1"/>
</dbReference>
<evidence type="ECO:0000256" key="3">
    <source>
        <dbReference type="ARBA" id="ARBA00023125"/>
    </source>
</evidence>
<keyword evidence="5" id="KW-0539">Nucleus</keyword>
<keyword evidence="9" id="KW-1185">Reference proteome</keyword>
<evidence type="ECO:0000259" key="7">
    <source>
        <dbReference type="PROSITE" id="PS50811"/>
    </source>
</evidence>
<dbReference type="InterPro" id="IPR003657">
    <property type="entry name" value="WRKY_dom"/>
</dbReference>
<dbReference type="EMBL" id="KI631192">
    <property type="protein sequence ID" value="EYU29598.1"/>
    <property type="molecule type" value="Genomic_DNA"/>
</dbReference>
<keyword evidence="4" id="KW-0804">Transcription</keyword>
<evidence type="ECO:0000256" key="6">
    <source>
        <dbReference type="SAM" id="MobiDB-lite"/>
    </source>
</evidence>
<dbReference type="Gene3D" id="2.20.25.80">
    <property type="entry name" value="WRKY domain"/>
    <property type="match status" value="1"/>
</dbReference>
<feature type="region of interest" description="Disordered" evidence="6">
    <location>
        <begin position="37"/>
        <end position="63"/>
    </location>
</feature>
<name>A0A022QQP6_ERYGU</name>
<reference evidence="8 9" key="1">
    <citation type="journal article" date="2013" name="Proc. Natl. Acad. Sci. U.S.A.">
        <title>Fine-scale variation in meiotic recombination in Mimulus inferred from population shotgun sequencing.</title>
        <authorList>
            <person name="Hellsten U."/>
            <person name="Wright K.M."/>
            <person name="Jenkins J."/>
            <person name="Shu S."/>
            <person name="Yuan Y."/>
            <person name="Wessler S.R."/>
            <person name="Schmutz J."/>
            <person name="Willis J.H."/>
            <person name="Rokhsar D.S."/>
        </authorList>
    </citation>
    <scope>NUCLEOTIDE SEQUENCE [LARGE SCALE GENOMIC DNA]</scope>
    <source>
        <strain evidence="9">cv. DUN x IM62</strain>
    </source>
</reference>
<evidence type="ECO:0000313" key="9">
    <source>
        <dbReference type="Proteomes" id="UP000030748"/>
    </source>
</evidence>
<dbReference type="PROSITE" id="PS50811">
    <property type="entry name" value="WRKY"/>
    <property type="match status" value="1"/>
</dbReference>
<dbReference type="GO" id="GO:0000976">
    <property type="term" value="F:transcription cis-regulatory region binding"/>
    <property type="evidence" value="ECO:0000318"/>
    <property type="project" value="GO_Central"/>
</dbReference>
<evidence type="ECO:0000256" key="2">
    <source>
        <dbReference type="ARBA" id="ARBA00023015"/>
    </source>
</evidence>
<dbReference type="GO" id="GO:0006355">
    <property type="term" value="P:regulation of DNA-templated transcription"/>
    <property type="evidence" value="ECO:0000318"/>
    <property type="project" value="GO_Central"/>
</dbReference>
<dbReference type="PANTHER" id="PTHR31221">
    <property type="entry name" value="WRKY TRANSCRIPTION FACTOR PROTEIN 1-RELATED"/>
    <property type="match status" value="1"/>
</dbReference>